<dbReference type="InterPro" id="IPR007110">
    <property type="entry name" value="Ig-like_dom"/>
</dbReference>
<gene>
    <name evidence="3" type="ORF">KUDE01_003179</name>
</gene>
<protein>
    <submittedName>
        <fullName evidence="3">Ig heavy chain V region 3</fullName>
    </submittedName>
</protein>
<dbReference type="EMBL" id="JASDAP010000027">
    <property type="protein sequence ID" value="KAK1877871.1"/>
    <property type="molecule type" value="Genomic_DNA"/>
</dbReference>
<evidence type="ECO:0000313" key="3">
    <source>
        <dbReference type="EMBL" id="KAK1877871.1"/>
    </source>
</evidence>
<feature type="domain" description="Ig-like" evidence="2">
    <location>
        <begin position="50"/>
        <end position="137"/>
    </location>
</feature>
<dbReference type="Proteomes" id="UP001228049">
    <property type="component" value="Unassembled WGS sequence"/>
</dbReference>
<evidence type="ECO:0000259" key="2">
    <source>
        <dbReference type="PROSITE" id="PS50835"/>
    </source>
</evidence>
<feature type="signal peptide" evidence="1">
    <location>
        <begin position="1"/>
        <end position="20"/>
    </location>
</feature>
<dbReference type="Gene3D" id="2.60.40.10">
    <property type="entry name" value="Immunoglobulins"/>
    <property type="match status" value="1"/>
</dbReference>
<accession>A0AAD9B6L2</accession>
<dbReference type="InterPro" id="IPR036179">
    <property type="entry name" value="Ig-like_dom_sf"/>
</dbReference>
<organism evidence="3 4">
    <name type="scientific">Dissostichus eleginoides</name>
    <name type="common">Patagonian toothfish</name>
    <name type="synonym">Dissostichus amissus</name>
    <dbReference type="NCBI Taxonomy" id="100907"/>
    <lineage>
        <taxon>Eukaryota</taxon>
        <taxon>Metazoa</taxon>
        <taxon>Chordata</taxon>
        <taxon>Craniata</taxon>
        <taxon>Vertebrata</taxon>
        <taxon>Euteleostomi</taxon>
        <taxon>Actinopterygii</taxon>
        <taxon>Neopterygii</taxon>
        <taxon>Teleostei</taxon>
        <taxon>Neoteleostei</taxon>
        <taxon>Acanthomorphata</taxon>
        <taxon>Eupercaria</taxon>
        <taxon>Perciformes</taxon>
        <taxon>Notothenioidei</taxon>
        <taxon>Nototheniidae</taxon>
        <taxon>Dissostichus</taxon>
    </lineage>
</organism>
<name>A0AAD9B6L2_DISEL</name>
<dbReference type="PROSITE" id="PS50835">
    <property type="entry name" value="IG_LIKE"/>
    <property type="match status" value="1"/>
</dbReference>
<feature type="chain" id="PRO_5042132250" evidence="1">
    <location>
        <begin position="21"/>
        <end position="137"/>
    </location>
</feature>
<dbReference type="SUPFAM" id="SSF48726">
    <property type="entry name" value="Immunoglobulin"/>
    <property type="match status" value="1"/>
</dbReference>
<keyword evidence="4" id="KW-1185">Reference proteome</keyword>
<reference evidence="3" key="1">
    <citation type="submission" date="2023-04" db="EMBL/GenBank/DDBJ databases">
        <title>Chromosome-level genome of Chaenocephalus aceratus.</title>
        <authorList>
            <person name="Park H."/>
        </authorList>
    </citation>
    <scope>NUCLEOTIDE SEQUENCE</scope>
    <source>
        <strain evidence="3">DE</strain>
        <tissue evidence="3">Muscle</tissue>
    </source>
</reference>
<comment type="caution">
    <text evidence="3">The sequence shown here is derived from an EMBL/GenBank/DDBJ whole genome shotgun (WGS) entry which is preliminary data.</text>
</comment>
<dbReference type="PANTHER" id="PTHR23266">
    <property type="entry name" value="IMMUNOGLOBULIN HEAVY CHAIN"/>
    <property type="match status" value="1"/>
</dbReference>
<keyword evidence="1" id="KW-0732">Signal</keyword>
<dbReference type="InterPro" id="IPR050199">
    <property type="entry name" value="IgHV"/>
</dbReference>
<dbReference type="AlphaFoldDB" id="A0AAD9B6L2"/>
<sequence length="137" mass="14685">MTLVQSVVLWLWFQVSEVGPAEEEKLLVPRHLNSVSLSAAQGQSLTSSEPVVSRAGEPVSLSCCTGQSMESIPSSSVVKRPGETLSLSCRGSGFTFSCCVMIWVRQPAGQPLELIRSGFSSASSNKYASSVRTCRNQ</sequence>
<evidence type="ECO:0000313" key="4">
    <source>
        <dbReference type="Proteomes" id="UP001228049"/>
    </source>
</evidence>
<dbReference type="InterPro" id="IPR013783">
    <property type="entry name" value="Ig-like_fold"/>
</dbReference>
<evidence type="ECO:0000256" key="1">
    <source>
        <dbReference type="SAM" id="SignalP"/>
    </source>
</evidence>
<proteinExistence type="predicted"/>